<keyword evidence="2" id="KW-1185">Reference proteome</keyword>
<dbReference type="EMBL" id="LGKG01000112">
    <property type="protein sequence ID" value="KPC64118.1"/>
    <property type="molecule type" value="Genomic_DNA"/>
</dbReference>
<accession>A0A0N0XWJ4</accession>
<sequence length="111" mass="12105">MPAALFLAAFAGGIRPAREGGAYARPAVWRGPYALLDLPRDVPHADAVRQAAAHRRLRFAIAEDTDNGWFVGGYSEHDVGRIRLGFAVLDPTRRRITLPAATDTDTDTDMC</sequence>
<dbReference type="AlphaFoldDB" id="A0A0N0XWJ4"/>
<evidence type="ECO:0000313" key="1">
    <source>
        <dbReference type="EMBL" id="KPC64118.1"/>
    </source>
</evidence>
<gene>
    <name evidence="1" type="ORF">ADL29_13950</name>
</gene>
<name>A0A0N0XWJ4_9ACTN</name>
<dbReference type="Proteomes" id="UP000037982">
    <property type="component" value="Unassembled WGS sequence"/>
</dbReference>
<comment type="caution">
    <text evidence="1">The sequence shown here is derived from an EMBL/GenBank/DDBJ whole genome shotgun (WGS) entry which is preliminary data.</text>
</comment>
<dbReference type="PATRIC" id="fig|66876.3.peg.3077"/>
<protein>
    <submittedName>
        <fullName evidence="1">Uncharacterized protein</fullName>
    </submittedName>
</protein>
<reference evidence="2" key="1">
    <citation type="submission" date="2015-07" db="EMBL/GenBank/DDBJ databases">
        <authorList>
            <person name="Ju K.-S."/>
            <person name="Doroghazi J.R."/>
            <person name="Metcalf W.W."/>
        </authorList>
    </citation>
    <scope>NUCLEOTIDE SEQUENCE [LARGE SCALE GENOMIC DNA]</scope>
    <source>
        <strain evidence="2">NRRL ISP-5002</strain>
    </source>
</reference>
<evidence type="ECO:0000313" key="2">
    <source>
        <dbReference type="Proteomes" id="UP000037982"/>
    </source>
</evidence>
<dbReference type="InterPro" id="IPR045756">
    <property type="entry name" value="DUF6183"/>
</dbReference>
<organism evidence="1 2">
    <name type="scientific">Streptomyces chattanoogensis</name>
    <dbReference type="NCBI Taxonomy" id="66876"/>
    <lineage>
        <taxon>Bacteria</taxon>
        <taxon>Bacillati</taxon>
        <taxon>Actinomycetota</taxon>
        <taxon>Actinomycetes</taxon>
        <taxon>Kitasatosporales</taxon>
        <taxon>Streptomycetaceae</taxon>
        <taxon>Streptomyces</taxon>
    </lineage>
</organism>
<proteinExistence type="predicted"/>
<dbReference type="Pfam" id="PF19681">
    <property type="entry name" value="DUF6183"/>
    <property type="match status" value="1"/>
</dbReference>